<name>A0ABW3ERZ2_9ACTN</name>
<evidence type="ECO:0000256" key="1">
    <source>
        <dbReference type="SAM" id="Phobius"/>
    </source>
</evidence>
<accession>A0ABW3ERZ2</accession>
<feature type="transmembrane region" description="Helical" evidence="1">
    <location>
        <begin position="200"/>
        <end position="218"/>
    </location>
</feature>
<gene>
    <name evidence="2" type="ORF">ACFQ11_22465</name>
</gene>
<reference evidence="3" key="1">
    <citation type="journal article" date="2019" name="Int. J. Syst. Evol. Microbiol.">
        <title>The Global Catalogue of Microorganisms (GCM) 10K type strain sequencing project: providing services to taxonomists for standard genome sequencing and annotation.</title>
        <authorList>
            <consortium name="The Broad Institute Genomics Platform"/>
            <consortium name="The Broad Institute Genome Sequencing Center for Infectious Disease"/>
            <person name="Wu L."/>
            <person name="Ma J."/>
        </authorList>
    </citation>
    <scope>NUCLEOTIDE SEQUENCE [LARGE SCALE GENOMIC DNA]</scope>
    <source>
        <strain evidence="3">JCM 31202</strain>
    </source>
</reference>
<keyword evidence="1" id="KW-0812">Transmembrane</keyword>
<keyword evidence="1" id="KW-1133">Transmembrane helix</keyword>
<feature type="transmembrane region" description="Helical" evidence="1">
    <location>
        <begin position="105"/>
        <end position="123"/>
    </location>
</feature>
<evidence type="ECO:0000313" key="3">
    <source>
        <dbReference type="Proteomes" id="UP001596972"/>
    </source>
</evidence>
<organism evidence="2 3">
    <name type="scientific">Actinomadura sediminis</name>
    <dbReference type="NCBI Taxonomy" id="1038904"/>
    <lineage>
        <taxon>Bacteria</taxon>
        <taxon>Bacillati</taxon>
        <taxon>Actinomycetota</taxon>
        <taxon>Actinomycetes</taxon>
        <taxon>Streptosporangiales</taxon>
        <taxon>Thermomonosporaceae</taxon>
        <taxon>Actinomadura</taxon>
    </lineage>
</organism>
<evidence type="ECO:0000313" key="2">
    <source>
        <dbReference type="EMBL" id="MFD0903176.1"/>
    </source>
</evidence>
<dbReference type="RefSeq" id="WP_378301715.1">
    <property type="nucleotide sequence ID" value="NZ_JBHTJA010000049.1"/>
</dbReference>
<feature type="transmembrane region" description="Helical" evidence="1">
    <location>
        <begin position="5"/>
        <end position="26"/>
    </location>
</feature>
<comment type="caution">
    <text evidence="2">The sequence shown here is derived from an EMBL/GenBank/DDBJ whole genome shotgun (WGS) entry which is preliminary data.</text>
</comment>
<proteinExistence type="predicted"/>
<dbReference type="Proteomes" id="UP001596972">
    <property type="component" value="Unassembled WGS sequence"/>
</dbReference>
<sequence length="235" mass="25754">MCPEVVLGFVAALVYVNQVLFTVYVLRVHDGDVAFVARYLPEGWFALADGPAMRALAERVPGPELLAPSVLRVQAFLELPLVLLAYVTVLRWLDRGLYRRVAGSWVVWAASLSYTFVFCVVEWDLRNPYTTEDIVIRVCAAVVTPPLVQWLARRDRGGPRVSSLAQMLAFAVSVWALGHLVLTVYDTALLYNLAHLGGRLPGAVVAAVALVASARAAAPCRTPRRESARRATSPK</sequence>
<feature type="transmembrane region" description="Helical" evidence="1">
    <location>
        <begin position="73"/>
        <end position="93"/>
    </location>
</feature>
<feature type="transmembrane region" description="Helical" evidence="1">
    <location>
        <begin position="164"/>
        <end position="185"/>
    </location>
</feature>
<protein>
    <submittedName>
        <fullName evidence="2">Uncharacterized protein</fullName>
    </submittedName>
</protein>
<keyword evidence="1" id="KW-0472">Membrane</keyword>
<feature type="transmembrane region" description="Helical" evidence="1">
    <location>
        <begin position="135"/>
        <end position="152"/>
    </location>
</feature>
<keyword evidence="3" id="KW-1185">Reference proteome</keyword>
<dbReference type="EMBL" id="JBHTJA010000049">
    <property type="protein sequence ID" value="MFD0903176.1"/>
    <property type="molecule type" value="Genomic_DNA"/>
</dbReference>